<comment type="subcellular location">
    <subcellularLocation>
        <location evidence="1">Membrane</location>
        <topology evidence="1">Multi-pass membrane protein</topology>
    </subcellularLocation>
</comment>
<dbReference type="Pfam" id="PF00892">
    <property type="entry name" value="EamA"/>
    <property type="match status" value="2"/>
</dbReference>
<gene>
    <name evidence="8" type="ORF">HOLleu_04055</name>
</gene>
<keyword evidence="4 6" id="KW-0472">Membrane</keyword>
<evidence type="ECO:0000313" key="9">
    <source>
        <dbReference type="Proteomes" id="UP001152320"/>
    </source>
</evidence>
<feature type="transmembrane region" description="Helical" evidence="6">
    <location>
        <begin position="257"/>
        <end position="278"/>
    </location>
</feature>
<name>A0A9Q1HKL1_HOLLE</name>
<dbReference type="AlphaFoldDB" id="A0A9Q1HKL1"/>
<dbReference type="SUPFAM" id="SSF103481">
    <property type="entry name" value="Multidrug resistance efflux transporter EmrE"/>
    <property type="match status" value="2"/>
</dbReference>
<feature type="transmembrane region" description="Helical" evidence="6">
    <location>
        <begin position="350"/>
        <end position="369"/>
    </location>
</feature>
<keyword evidence="2 6" id="KW-0812">Transmembrane</keyword>
<keyword evidence="9" id="KW-1185">Reference proteome</keyword>
<feature type="domain" description="EamA" evidence="7">
    <location>
        <begin position="260"/>
        <end position="393"/>
    </location>
</feature>
<dbReference type="PANTHER" id="PTHR22911:SF6">
    <property type="entry name" value="SOLUTE CARRIER FAMILY 35 MEMBER G1"/>
    <property type="match status" value="1"/>
</dbReference>
<proteinExistence type="predicted"/>
<feature type="compositionally biased region" description="Polar residues" evidence="5">
    <location>
        <begin position="1"/>
        <end position="10"/>
    </location>
</feature>
<evidence type="ECO:0000313" key="8">
    <source>
        <dbReference type="EMBL" id="KAJ8050744.1"/>
    </source>
</evidence>
<sequence>MTTSRLQMEMSQKKDFESPPTSCLQAGTIDDVKSKDSSNEVIEGMANYDKITKEDFDITESQRLDTRTDHSNTHESTKCKPSLIEEIVNLCTVCFSYKPLQFLRRRYGLVLAFLAPLFFSIESLCIKILTETLDAFQVVFMHVPVLMLFSLVLIIYAGIRPSKDYKHYLWLLGSGSCQASTVCFISLSMSYLAASDTVTIIRTSVIQVAFFSWLILKEPLRLFDILFALLALVGVVFIARPPFIFRNYTESSSTYDATLLGVLFALAGSATIALLYVFNRKLSKVGVNSLFCIFFNATATVLLSGLVSVILNRWRCPAMLEWFFALLAGVAYAFAQFTVFYALKVETATLVTVMCTMQLFWTFLLQIVFLHLLPFWTSYIGTILIIAACIGITVKNKSLPSAPDTAEDMEGNLCKAI</sequence>
<feature type="domain" description="EamA" evidence="7">
    <location>
        <begin position="107"/>
        <end position="239"/>
    </location>
</feature>
<evidence type="ECO:0000256" key="2">
    <source>
        <dbReference type="ARBA" id="ARBA00022692"/>
    </source>
</evidence>
<feature type="transmembrane region" description="Helical" evidence="6">
    <location>
        <begin position="107"/>
        <end position="129"/>
    </location>
</feature>
<feature type="transmembrane region" description="Helical" evidence="6">
    <location>
        <begin position="322"/>
        <end position="343"/>
    </location>
</feature>
<dbReference type="GO" id="GO:0016020">
    <property type="term" value="C:membrane"/>
    <property type="evidence" value="ECO:0007669"/>
    <property type="project" value="UniProtKB-SubCell"/>
</dbReference>
<organism evidence="8 9">
    <name type="scientific">Holothuria leucospilota</name>
    <name type="common">Black long sea cucumber</name>
    <name type="synonym">Mertensiothuria leucospilota</name>
    <dbReference type="NCBI Taxonomy" id="206669"/>
    <lineage>
        <taxon>Eukaryota</taxon>
        <taxon>Metazoa</taxon>
        <taxon>Echinodermata</taxon>
        <taxon>Eleutherozoa</taxon>
        <taxon>Echinozoa</taxon>
        <taxon>Holothuroidea</taxon>
        <taxon>Aspidochirotacea</taxon>
        <taxon>Aspidochirotida</taxon>
        <taxon>Holothuriidae</taxon>
        <taxon>Holothuria</taxon>
    </lineage>
</organism>
<feature type="transmembrane region" description="Helical" evidence="6">
    <location>
        <begin position="199"/>
        <end position="216"/>
    </location>
</feature>
<evidence type="ECO:0000256" key="5">
    <source>
        <dbReference type="SAM" id="MobiDB-lite"/>
    </source>
</evidence>
<dbReference type="PANTHER" id="PTHR22911">
    <property type="entry name" value="ACYL-MALONYL CONDENSING ENZYME-RELATED"/>
    <property type="match status" value="1"/>
</dbReference>
<protein>
    <submittedName>
        <fullName evidence="8">Solute carrier family 35 member G1</fullName>
    </submittedName>
</protein>
<feature type="transmembrane region" description="Helical" evidence="6">
    <location>
        <begin position="290"/>
        <end position="310"/>
    </location>
</feature>
<evidence type="ECO:0000256" key="1">
    <source>
        <dbReference type="ARBA" id="ARBA00004141"/>
    </source>
</evidence>
<feature type="transmembrane region" description="Helical" evidence="6">
    <location>
        <begin position="375"/>
        <end position="394"/>
    </location>
</feature>
<dbReference type="Gene3D" id="1.10.3730.20">
    <property type="match status" value="1"/>
</dbReference>
<dbReference type="EMBL" id="JAIZAY010000001">
    <property type="protein sequence ID" value="KAJ8050744.1"/>
    <property type="molecule type" value="Genomic_DNA"/>
</dbReference>
<dbReference type="OrthoDB" id="306876at2759"/>
<dbReference type="InterPro" id="IPR037185">
    <property type="entry name" value="EmrE-like"/>
</dbReference>
<evidence type="ECO:0000256" key="6">
    <source>
        <dbReference type="SAM" id="Phobius"/>
    </source>
</evidence>
<dbReference type="Proteomes" id="UP001152320">
    <property type="component" value="Chromosome 1"/>
</dbReference>
<reference evidence="8" key="1">
    <citation type="submission" date="2021-10" db="EMBL/GenBank/DDBJ databases">
        <title>Tropical sea cucumber genome reveals ecological adaptation and Cuvierian tubules defense mechanism.</title>
        <authorList>
            <person name="Chen T."/>
        </authorList>
    </citation>
    <scope>NUCLEOTIDE SEQUENCE</scope>
    <source>
        <strain evidence="8">Nanhai2018</strain>
        <tissue evidence="8">Muscle</tissue>
    </source>
</reference>
<feature type="transmembrane region" description="Helical" evidence="6">
    <location>
        <begin position="223"/>
        <end position="245"/>
    </location>
</feature>
<comment type="caution">
    <text evidence="8">The sequence shown here is derived from an EMBL/GenBank/DDBJ whole genome shotgun (WGS) entry which is preliminary data.</text>
</comment>
<feature type="transmembrane region" description="Helical" evidence="6">
    <location>
        <begin position="135"/>
        <end position="156"/>
    </location>
</feature>
<accession>A0A9Q1HKL1</accession>
<evidence type="ECO:0000256" key="3">
    <source>
        <dbReference type="ARBA" id="ARBA00022989"/>
    </source>
</evidence>
<evidence type="ECO:0000256" key="4">
    <source>
        <dbReference type="ARBA" id="ARBA00023136"/>
    </source>
</evidence>
<feature type="transmembrane region" description="Helical" evidence="6">
    <location>
        <begin position="168"/>
        <end position="193"/>
    </location>
</feature>
<keyword evidence="3 6" id="KW-1133">Transmembrane helix</keyword>
<feature type="region of interest" description="Disordered" evidence="5">
    <location>
        <begin position="1"/>
        <end position="37"/>
    </location>
</feature>
<evidence type="ECO:0000259" key="7">
    <source>
        <dbReference type="Pfam" id="PF00892"/>
    </source>
</evidence>
<dbReference type="InterPro" id="IPR000620">
    <property type="entry name" value="EamA_dom"/>
</dbReference>